<evidence type="ECO:0000313" key="2">
    <source>
        <dbReference type="EMBL" id="MDN7242714.1"/>
    </source>
</evidence>
<dbReference type="SUPFAM" id="SSF51182">
    <property type="entry name" value="RmlC-like cupins"/>
    <property type="match status" value="1"/>
</dbReference>
<protein>
    <submittedName>
        <fullName evidence="2">Quercetin 2,3-dioxygenase</fullName>
    </submittedName>
</protein>
<dbReference type="PANTHER" id="PTHR36440:SF1">
    <property type="entry name" value="PUTATIVE (AFU_ORTHOLOGUE AFUA_8G07350)-RELATED"/>
    <property type="match status" value="1"/>
</dbReference>
<dbReference type="EMBL" id="JAUJWV010000002">
    <property type="protein sequence ID" value="MDN7242714.1"/>
    <property type="molecule type" value="Genomic_DNA"/>
</dbReference>
<dbReference type="RefSeq" id="WP_301724272.1">
    <property type="nucleotide sequence ID" value="NZ_JAUJWV010000002.1"/>
</dbReference>
<keyword evidence="3" id="KW-1185">Reference proteome</keyword>
<organism evidence="2 3">
    <name type="scientific">Planococcus shixiaomingii</name>
    <dbReference type="NCBI Taxonomy" id="3058393"/>
    <lineage>
        <taxon>Bacteria</taxon>
        <taxon>Bacillati</taxon>
        <taxon>Bacillota</taxon>
        <taxon>Bacilli</taxon>
        <taxon>Bacillales</taxon>
        <taxon>Caryophanaceae</taxon>
        <taxon>Planococcus</taxon>
    </lineage>
</organism>
<dbReference type="Proteomes" id="UP001172055">
    <property type="component" value="Unassembled WGS sequence"/>
</dbReference>
<proteinExistence type="predicted"/>
<dbReference type="CDD" id="cd02215">
    <property type="entry name" value="cupin_QDO_N_C"/>
    <property type="match status" value="1"/>
</dbReference>
<dbReference type="InterPro" id="IPR013096">
    <property type="entry name" value="Cupin_2"/>
</dbReference>
<accession>A0ABT8N4A1</accession>
<dbReference type="InterPro" id="IPR006045">
    <property type="entry name" value="Cupin_1"/>
</dbReference>
<dbReference type="SMART" id="SM00835">
    <property type="entry name" value="Cupin_1"/>
    <property type="match status" value="1"/>
</dbReference>
<evidence type="ECO:0000259" key="1">
    <source>
        <dbReference type="SMART" id="SM00835"/>
    </source>
</evidence>
<reference evidence="2 3" key="1">
    <citation type="submission" date="2023-06" db="EMBL/GenBank/DDBJ databases">
        <title>Novel species in genus Planococcus.</title>
        <authorList>
            <person name="Ning S."/>
        </authorList>
    </citation>
    <scope>NUCLEOTIDE SEQUENCE [LARGE SCALE GENOMIC DNA]</scope>
    <source>
        <strain evidence="2 3">N028</strain>
    </source>
</reference>
<feature type="domain" description="Cupin type-1" evidence="1">
    <location>
        <begin position="9"/>
        <end position="139"/>
    </location>
</feature>
<dbReference type="Gene3D" id="2.60.120.10">
    <property type="entry name" value="Jelly Rolls"/>
    <property type="match status" value="1"/>
</dbReference>
<gene>
    <name evidence="2" type="ORF">QWY14_12950</name>
</gene>
<sequence length="159" mass="17653">MKEQLNYAFAFARGEGKAYWFLGSLLEMKATAEDTGGAFGMVELTHPPGFAAPMHTNRNEEEIFYVLEGEATFTVGEKTIMAKQGSFVYTPRGIPHMYKFEGDGPAKILVMVTPAGFEQFFVEASVPAEEFKLPPDTVVPDKNKIMAAAQKYNLEELLE</sequence>
<dbReference type="InterPro" id="IPR053146">
    <property type="entry name" value="QDO-like"/>
</dbReference>
<name>A0ABT8N4A1_9BACL</name>
<dbReference type="Pfam" id="PF07883">
    <property type="entry name" value="Cupin_2"/>
    <property type="match status" value="1"/>
</dbReference>
<dbReference type="InterPro" id="IPR011051">
    <property type="entry name" value="RmlC_Cupin_sf"/>
</dbReference>
<comment type="caution">
    <text evidence="2">The sequence shown here is derived from an EMBL/GenBank/DDBJ whole genome shotgun (WGS) entry which is preliminary data.</text>
</comment>
<evidence type="ECO:0000313" key="3">
    <source>
        <dbReference type="Proteomes" id="UP001172055"/>
    </source>
</evidence>
<dbReference type="InterPro" id="IPR014710">
    <property type="entry name" value="RmlC-like_jellyroll"/>
</dbReference>
<dbReference type="PANTHER" id="PTHR36440">
    <property type="entry name" value="PUTATIVE (AFU_ORTHOLOGUE AFUA_8G07350)-RELATED"/>
    <property type="match status" value="1"/>
</dbReference>